<proteinExistence type="predicted"/>
<dbReference type="OrthoDB" id="2687653at2759"/>
<name>A0A0C3AI32_9AGAM</name>
<protein>
    <submittedName>
        <fullName evidence="1">Uncharacterized protein</fullName>
    </submittedName>
</protein>
<organism evidence="1 2">
    <name type="scientific">Scleroderma citrinum Foug A</name>
    <dbReference type="NCBI Taxonomy" id="1036808"/>
    <lineage>
        <taxon>Eukaryota</taxon>
        <taxon>Fungi</taxon>
        <taxon>Dikarya</taxon>
        <taxon>Basidiomycota</taxon>
        <taxon>Agaricomycotina</taxon>
        <taxon>Agaricomycetes</taxon>
        <taxon>Agaricomycetidae</taxon>
        <taxon>Boletales</taxon>
        <taxon>Sclerodermatineae</taxon>
        <taxon>Sclerodermataceae</taxon>
        <taxon>Scleroderma</taxon>
    </lineage>
</organism>
<dbReference type="Proteomes" id="UP000053989">
    <property type="component" value="Unassembled WGS sequence"/>
</dbReference>
<reference evidence="1 2" key="1">
    <citation type="submission" date="2014-04" db="EMBL/GenBank/DDBJ databases">
        <authorList>
            <consortium name="DOE Joint Genome Institute"/>
            <person name="Kuo A."/>
            <person name="Kohler A."/>
            <person name="Nagy L.G."/>
            <person name="Floudas D."/>
            <person name="Copeland A."/>
            <person name="Barry K.W."/>
            <person name="Cichocki N."/>
            <person name="Veneault-Fourrey C."/>
            <person name="LaButti K."/>
            <person name="Lindquist E.A."/>
            <person name="Lipzen A."/>
            <person name="Lundell T."/>
            <person name="Morin E."/>
            <person name="Murat C."/>
            <person name="Sun H."/>
            <person name="Tunlid A."/>
            <person name="Henrissat B."/>
            <person name="Grigoriev I.V."/>
            <person name="Hibbett D.S."/>
            <person name="Martin F."/>
            <person name="Nordberg H.P."/>
            <person name="Cantor M.N."/>
            <person name="Hua S.X."/>
        </authorList>
    </citation>
    <scope>NUCLEOTIDE SEQUENCE [LARGE SCALE GENOMIC DNA]</scope>
    <source>
        <strain evidence="1 2">Foug A</strain>
    </source>
</reference>
<evidence type="ECO:0000313" key="1">
    <source>
        <dbReference type="EMBL" id="KIM64572.1"/>
    </source>
</evidence>
<sequence length="248" mass="27969">MSPLRCNYCLKPMATEAGIKRHIAQSPACRKQWAKLLDRLKFTVSDNVNDQPPEQMNVDILDYPYEWGNAVDGIDGPDDVFDVPDGHLVHQTCVDVDPGPPNLTEPPSKHARVEEENEDSHCWPSSGRFTEQFPGIAATILGRKEMIFESLEAAELEKGESEWAPFCDEDEWELAQFLMKNLGQTKIDELLKLSHMWKSGVSFNNACSFLKCINSLNTGPPWICEMINVEGDVEGEDGAMKQEKVELW</sequence>
<gene>
    <name evidence="1" type="ORF">SCLCIDRAFT_23311</name>
</gene>
<dbReference type="InParanoid" id="A0A0C3AI32"/>
<keyword evidence="2" id="KW-1185">Reference proteome</keyword>
<accession>A0A0C3AI32</accession>
<dbReference type="HOGENOM" id="CLU_006344_3_1_1"/>
<reference evidence="2" key="2">
    <citation type="submission" date="2015-01" db="EMBL/GenBank/DDBJ databases">
        <title>Evolutionary Origins and Diversification of the Mycorrhizal Mutualists.</title>
        <authorList>
            <consortium name="DOE Joint Genome Institute"/>
            <consortium name="Mycorrhizal Genomics Consortium"/>
            <person name="Kohler A."/>
            <person name="Kuo A."/>
            <person name="Nagy L.G."/>
            <person name="Floudas D."/>
            <person name="Copeland A."/>
            <person name="Barry K.W."/>
            <person name="Cichocki N."/>
            <person name="Veneault-Fourrey C."/>
            <person name="LaButti K."/>
            <person name="Lindquist E.A."/>
            <person name="Lipzen A."/>
            <person name="Lundell T."/>
            <person name="Morin E."/>
            <person name="Murat C."/>
            <person name="Riley R."/>
            <person name="Ohm R."/>
            <person name="Sun H."/>
            <person name="Tunlid A."/>
            <person name="Henrissat B."/>
            <person name="Grigoriev I.V."/>
            <person name="Hibbett D.S."/>
            <person name="Martin F."/>
        </authorList>
    </citation>
    <scope>NUCLEOTIDE SEQUENCE [LARGE SCALE GENOMIC DNA]</scope>
    <source>
        <strain evidence="2">Foug A</strain>
    </source>
</reference>
<dbReference type="AlphaFoldDB" id="A0A0C3AI32"/>
<dbReference type="EMBL" id="KN822027">
    <property type="protein sequence ID" value="KIM64572.1"/>
    <property type="molecule type" value="Genomic_DNA"/>
</dbReference>
<evidence type="ECO:0000313" key="2">
    <source>
        <dbReference type="Proteomes" id="UP000053989"/>
    </source>
</evidence>